<protein>
    <submittedName>
        <fullName evidence="1">GD16507</fullName>
    </submittedName>
</protein>
<evidence type="ECO:0000313" key="2">
    <source>
        <dbReference type="Proteomes" id="UP000000304"/>
    </source>
</evidence>
<dbReference type="HOGENOM" id="CLU_2592349_0_0_1"/>
<organism evidence="1 2">
    <name type="scientific">Drosophila simulans</name>
    <name type="common">Fruit fly</name>
    <dbReference type="NCBI Taxonomy" id="7240"/>
    <lineage>
        <taxon>Eukaryota</taxon>
        <taxon>Metazoa</taxon>
        <taxon>Ecdysozoa</taxon>
        <taxon>Arthropoda</taxon>
        <taxon>Hexapoda</taxon>
        <taxon>Insecta</taxon>
        <taxon>Pterygota</taxon>
        <taxon>Neoptera</taxon>
        <taxon>Endopterygota</taxon>
        <taxon>Diptera</taxon>
        <taxon>Brachycera</taxon>
        <taxon>Muscomorpha</taxon>
        <taxon>Ephydroidea</taxon>
        <taxon>Drosophilidae</taxon>
        <taxon>Drosophila</taxon>
        <taxon>Sophophora</taxon>
    </lineage>
</organism>
<dbReference type="AlphaFoldDB" id="B4R7E5"/>
<dbReference type="EMBL" id="CM000366">
    <property type="protein sequence ID" value="EDX16756.1"/>
    <property type="molecule type" value="Genomic_DNA"/>
</dbReference>
<accession>B4R7E5</accession>
<dbReference type="STRING" id="7240.B4R7E5"/>
<proteinExistence type="predicted"/>
<sequence length="80" mass="9444">MLLNCTRLTHLCTTLRVRKSSQIRLSTSYNHHLGRCLHQRTARSLQHSLPPPNRHHSYLHPTLRMPWWCMRRGLHRAASG</sequence>
<dbReference type="Proteomes" id="UP000000304">
    <property type="component" value="Chromosome X"/>
</dbReference>
<evidence type="ECO:0000313" key="1">
    <source>
        <dbReference type="EMBL" id="EDX16756.1"/>
    </source>
</evidence>
<keyword evidence="2" id="KW-1185">Reference proteome</keyword>
<reference evidence="1 2" key="1">
    <citation type="journal article" date="2007" name="Nature">
        <title>Evolution of genes and genomes on the Drosophila phylogeny.</title>
        <authorList>
            <consortium name="Drosophila 12 Genomes Consortium"/>
            <person name="Clark A.G."/>
            <person name="Eisen M.B."/>
            <person name="Smith D.R."/>
            <person name="Bergman C.M."/>
            <person name="Oliver B."/>
            <person name="Markow T.A."/>
            <person name="Kaufman T.C."/>
            <person name="Kellis M."/>
            <person name="Gelbart W."/>
            <person name="Iyer V.N."/>
            <person name="Pollard D.A."/>
            <person name="Sackton T.B."/>
            <person name="Larracuente A.M."/>
            <person name="Singh N.D."/>
            <person name="Abad J.P."/>
            <person name="Abt D.N."/>
            <person name="Adryan B."/>
            <person name="Aguade M."/>
            <person name="Akashi H."/>
            <person name="Anderson W.W."/>
            <person name="Aquadro C.F."/>
            <person name="Ardell D.H."/>
            <person name="Arguello R."/>
            <person name="Artieri C.G."/>
            <person name="Barbash D.A."/>
            <person name="Barker D."/>
            <person name="Barsanti P."/>
            <person name="Batterham P."/>
            <person name="Batzoglou S."/>
            <person name="Begun D."/>
            <person name="Bhutkar A."/>
            <person name="Blanco E."/>
            <person name="Bosak S.A."/>
            <person name="Bradley R.K."/>
            <person name="Brand A.D."/>
            <person name="Brent M.R."/>
            <person name="Brooks A.N."/>
            <person name="Brown R.H."/>
            <person name="Butlin R.K."/>
            <person name="Caggese C."/>
            <person name="Calvi B.R."/>
            <person name="Bernardo de Carvalho A."/>
            <person name="Caspi A."/>
            <person name="Castrezana S."/>
            <person name="Celniker S.E."/>
            <person name="Chang J.L."/>
            <person name="Chapple C."/>
            <person name="Chatterji S."/>
            <person name="Chinwalla A."/>
            <person name="Civetta A."/>
            <person name="Clifton S.W."/>
            <person name="Comeron J.M."/>
            <person name="Costello J.C."/>
            <person name="Coyne J.A."/>
            <person name="Daub J."/>
            <person name="David R.G."/>
            <person name="Delcher A.L."/>
            <person name="Delehaunty K."/>
            <person name="Do C.B."/>
            <person name="Ebling H."/>
            <person name="Edwards K."/>
            <person name="Eickbush T."/>
            <person name="Evans J.D."/>
            <person name="Filipski A."/>
            <person name="Findeiss S."/>
            <person name="Freyhult E."/>
            <person name="Fulton L."/>
            <person name="Fulton R."/>
            <person name="Garcia A.C."/>
            <person name="Gardiner A."/>
            <person name="Garfield D.A."/>
            <person name="Garvin B.E."/>
            <person name="Gibson G."/>
            <person name="Gilbert D."/>
            <person name="Gnerre S."/>
            <person name="Godfrey J."/>
            <person name="Good R."/>
            <person name="Gotea V."/>
            <person name="Gravely B."/>
            <person name="Greenberg A.J."/>
            <person name="Griffiths-Jones S."/>
            <person name="Gross S."/>
            <person name="Guigo R."/>
            <person name="Gustafson E.A."/>
            <person name="Haerty W."/>
            <person name="Hahn M.W."/>
            <person name="Halligan D.L."/>
            <person name="Halpern A.L."/>
            <person name="Halter G.M."/>
            <person name="Han M.V."/>
            <person name="Heger A."/>
            <person name="Hillier L."/>
            <person name="Hinrichs A.S."/>
            <person name="Holmes I."/>
            <person name="Hoskins R.A."/>
            <person name="Hubisz M.J."/>
            <person name="Hultmark D."/>
            <person name="Huntley M.A."/>
            <person name="Jaffe D.B."/>
            <person name="Jagadeeshan S."/>
            <person name="Jeck W.R."/>
            <person name="Johnson J."/>
            <person name="Jones C.D."/>
            <person name="Jordan W.C."/>
            <person name="Karpen G.H."/>
            <person name="Kataoka E."/>
            <person name="Keightley P.D."/>
            <person name="Kheradpour P."/>
            <person name="Kirkness E.F."/>
            <person name="Koerich L.B."/>
            <person name="Kristiansen K."/>
            <person name="Kudrna D."/>
            <person name="Kulathinal R.J."/>
            <person name="Kumar S."/>
            <person name="Kwok R."/>
            <person name="Lander E."/>
            <person name="Langley C.H."/>
            <person name="Lapoint R."/>
            <person name="Lazzaro B.P."/>
            <person name="Lee S.J."/>
            <person name="Levesque L."/>
            <person name="Li R."/>
            <person name="Lin C.F."/>
            <person name="Lin M.F."/>
            <person name="Lindblad-Toh K."/>
            <person name="Llopart A."/>
            <person name="Long M."/>
            <person name="Low L."/>
            <person name="Lozovsky E."/>
            <person name="Lu J."/>
            <person name="Luo M."/>
            <person name="Machado C.A."/>
            <person name="Makalowski W."/>
            <person name="Marzo M."/>
            <person name="Matsuda M."/>
            <person name="Matzkin L."/>
            <person name="McAllister B."/>
            <person name="McBride C.S."/>
            <person name="McKernan B."/>
            <person name="McKernan K."/>
            <person name="Mendez-Lago M."/>
            <person name="Minx P."/>
            <person name="Mollenhauer M.U."/>
            <person name="Montooth K."/>
            <person name="Mount S.M."/>
            <person name="Mu X."/>
            <person name="Myers E."/>
            <person name="Negre B."/>
            <person name="Newfeld S."/>
            <person name="Nielsen R."/>
            <person name="Noor M.A."/>
            <person name="O'Grady P."/>
            <person name="Pachter L."/>
            <person name="Papaceit M."/>
            <person name="Parisi M.J."/>
            <person name="Parisi M."/>
            <person name="Parts L."/>
            <person name="Pedersen J.S."/>
            <person name="Pesole G."/>
            <person name="Phillippy A.M."/>
            <person name="Ponting C.P."/>
            <person name="Pop M."/>
            <person name="Porcelli D."/>
            <person name="Powell J.R."/>
            <person name="Prohaska S."/>
            <person name="Pruitt K."/>
            <person name="Puig M."/>
            <person name="Quesneville H."/>
            <person name="Ram K.R."/>
            <person name="Rand D."/>
            <person name="Rasmussen M.D."/>
            <person name="Reed L.K."/>
            <person name="Reenan R."/>
            <person name="Reily A."/>
            <person name="Remington K.A."/>
            <person name="Rieger T.T."/>
            <person name="Ritchie M.G."/>
            <person name="Robin C."/>
            <person name="Rogers Y.H."/>
            <person name="Rohde C."/>
            <person name="Rozas J."/>
            <person name="Rubenfield M.J."/>
            <person name="Ruiz A."/>
            <person name="Russo S."/>
            <person name="Salzberg S.L."/>
            <person name="Sanchez-Gracia A."/>
            <person name="Saranga D.J."/>
            <person name="Sato H."/>
            <person name="Schaeffer S.W."/>
            <person name="Schatz M.C."/>
            <person name="Schlenke T."/>
            <person name="Schwartz R."/>
            <person name="Segarra C."/>
            <person name="Singh R.S."/>
            <person name="Sirot L."/>
            <person name="Sirota M."/>
            <person name="Sisneros N.B."/>
            <person name="Smith C.D."/>
            <person name="Smith T.F."/>
            <person name="Spieth J."/>
            <person name="Stage D.E."/>
            <person name="Stark A."/>
            <person name="Stephan W."/>
            <person name="Strausberg R.L."/>
            <person name="Strempel S."/>
            <person name="Sturgill D."/>
            <person name="Sutton G."/>
            <person name="Sutton G.G."/>
            <person name="Tao W."/>
            <person name="Teichmann S."/>
            <person name="Tobari Y.N."/>
            <person name="Tomimura Y."/>
            <person name="Tsolas J.M."/>
            <person name="Valente V.L."/>
            <person name="Venter E."/>
            <person name="Venter J.C."/>
            <person name="Vicario S."/>
            <person name="Vieira F.G."/>
            <person name="Vilella A.J."/>
            <person name="Villasante A."/>
            <person name="Walenz B."/>
            <person name="Wang J."/>
            <person name="Wasserman M."/>
            <person name="Watts T."/>
            <person name="Wilson D."/>
            <person name="Wilson R.K."/>
            <person name="Wing R.A."/>
            <person name="Wolfner M.F."/>
            <person name="Wong A."/>
            <person name="Wong G.K."/>
            <person name="Wu C.I."/>
            <person name="Wu G."/>
            <person name="Yamamoto D."/>
            <person name="Yang H.P."/>
            <person name="Yang S.P."/>
            <person name="Yorke J.A."/>
            <person name="Yoshida K."/>
            <person name="Zdobnov E."/>
            <person name="Zhang P."/>
            <person name="Zhang Y."/>
            <person name="Zimin A.V."/>
            <person name="Baldwin J."/>
            <person name="Abdouelleil A."/>
            <person name="Abdulkadir J."/>
            <person name="Abebe A."/>
            <person name="Abera B."/>
            <person name="Abreu J."/>
            <person name="Acer S.C."/>
            <person name="Aftuck L."/>
            <person name="Alexander A."/>
            <person name="An P."/>
            <person name="Anderson E."/>
            <person name="Anderson S."/>
            <person name="Arachi H."/>
            <person name="Azer M."/>
            <person name="Bachantsang P."/>
            <person name="Barry A."/>
            <person name="Bayul T."/>
            <person name="Berlin A."/>
            <person name="Bessette D."/>
            <person name="Bloom T."/>
            <person name="Blye J."/>
            <person name="Boguslavskiy L."/>
            <person name="Bonnet C."/>
            <person name="Boukhgalter B."/>
            <person name="Bourzgui I."/>
            <person name="Brown A."/>
            <person name="Cahill P."/>
            <person name="Channer S."/>
            <person name="Cheshatsang Y."/>
            <person name="Chuda L."/>
            <person name="Citroen M."/>
            <person name="Collymore A."/>
            <person name="Cooke P."/>
            <person name="Costello M."/>
            <person name="D'Aco K."/>
            <person name="Daza R."/>
            <person name="De Haan G."/>
            <person name="DeGray S."/>
            <person name="DeMaso C."/>
            <person name="Dhargay N."/>
            <person name="Dooley K."/>
            <person name="Dooley E."/>
            <person name="Doricent M."/>
            <person name="Dorje P."/>
            <person name="Dorjee K."/>
            <person name="Dupes A."/>
            <person name="Elong R."/>
            <person name="Falk J."/>
            <person name="Farina A."/>
            <person name="Faro S."/>
            <person name="Ferguson D."/>
            <person name="Fisher S."/>
            <person name="Foley C.D."/>
            <person name="Franke A."/>
            <person name="Friedrich D."/>
            <person name="Gadbois L."/>
            <person name="Gearin G."/>
            <person name="Gearin C.R."/>
            <person name="Giannoukos G."/>
            <person name="Goode T."/>
            <person name="Graham J."/>
            <person name="Grandbois E."/>
            <person name="Grewal S."/>
            <person name="Gyaltsen K."/>
            <person name="Hafez N."/>
            <person name="Hagos B."/>
            <person name="Hall J."/>
            <person name="Henson C."/>
            <person name="Hollinger A."/>
            <person name="Honan T."/>
            <person name="Huard M.D."/>
            <person name="Hughes L."/>
            <person name="Hurhula B."/>
            <person name="Husby M.E."/>
            <person name="Kamat A."/>
            <person name="Kanga B."/>
            <person name="Kashin S."/>
            <person name="Khazanovich D."/>
            <person name="Kisner P."/>
            <person name="Lance K."/>
            <person name="Lara M."/>
            <person name="Lee W."/>
            <person name="Lennon N."/>
            <person name="Letendre F."/>
            <person name="LeVine R."/>
            <person name="Lipovsky A."/>
            <person name="Liu X."/>
            <person name="Liu J."/>
            <person name="Liu S."/>
            <person name="Lokyitsang T."/>
            <person name="Lokyitsang Y."/>
            <person name="Lubonja R."/>
            <person name="Lui A."/>
            <person name="MacDonald P."/>
            <person name="Magnisalis V."/>
            <person name="Maru K."/>
            <person name="Matthews C."/>
            <person name="McCusker W."/>
            <person name="McDonough S."/>
            <person name="Mehta T."/>
            <person name="Meldrim J."/>
            <person name="Meneus L."/>
            <person name="Mihai O."/>
            <person name="Mihalev A."/>
            <person name="Mihova T."/>
            <person name="Mittelman R."/>
            <person name="Mlenga V."/>
            <person name="Montmayeur A."/>
            <person name="Mulrain L."/>
            <person name="Navidi A."/>
            <person name="Naylor J."/>
            <person name="Negash T."/>
            <person name="Nguyen T."/>
            <person name="Nguyen N."/>
            <person name="Nicol R."/>
            <person name="Norbu C."/>
            <person name="Norbu N."/>
            <person name="Novod N."/>
            <person name="O'Neill B."/>
            <person name="Osman S."/>
            <person name="Markiewicz E."/>
            <person name="Oyono O.L."/>
            <person name="Patti C."/>
            <person name="Phunkhang P."/>
            <person name="Pierre F."/>
            <person name="Priest M."/>
            <person name="Raghuraman S."/>
            <person name="Rege F."/>
            <person name="Reyes R."/>
            <person name="Rise C."/>
            <person name="Rogov P."/>
            <person name="Ross K."/>
            <person name="Ryan E."/>
            <person name="Settipalli S."/>
            <person name="Shea T."/>
            <person name="Sherpa N."/>
            <person name="Shi L."/>
            <person name="Shih D."/>
            <person name="Sparrow T."/>
            <person name="Spaulding J."/>
            <person name="Stalker J."/>
            <person name="Stange-Thomann N."/>
            <person name="Stavropoulos S."/>
            <person name="Stone C."/>
            <person name="Strader C."/>
            <person name="Tesfaye S."/>
            <person name="Thomson T."/>
            <person name="Thoulutsang Y."/>
            <person name="Thoulutsang D."/>
            <person name="Topham K."/>
            <person name="Topping I."/>
            <person name="Tsamla T."/>
            <person name="Vassiliev H."/>
            <person name="Vo A."/>
            <person name="Wangchuk T."/>
            <person name="Wangdi T."/>
            <person name="Weiand M."/>
            <person name="Wilkinson J."/>
            <person name="Wilson A."/>
            <person name="Yadav S."/>
            <person name="Young G."/>
            <person name="Yu Q."/>
            <person name="Zembek L."/>
            <person name="Zhong D."/>
            <person name="Zimmer A."/>
            <person name="Zwirko Z."/>
            <person name="Jaffe D.B."/>
            <person name="Alvarez P."/>
            <person name="Brockman W."/>
            <person name="Butler J."/>
            <person name="Chin C."/>
            <person name="Gnerre S."/>
            <person name="Grabherr M."/>
            <person name="Kleber M."/>
            <person name="Mauceli E."/>
            <person name="MacCallum I."/>
        </authorList>
    </citation>
    <scope>NUCLEOTIDE SEQUENCE [LARGE SCALE GENOMIC DNA]</scope>
    <source>
        <strain evidence="2">white501</strain>
    </source>
</reference>
<name>B4R7E5_DROSI</name>
<dbReference type="OrthoDB" id="6500128at2759"/>
<gene>
    <name evidence="1" type="primary">Dsim\GD16507</name>
    <name evidence="1" type="ORF">Dsim_GD16507</name>
</gene>